<dbReference type="Pfam" id="PF06463">
    <property type="entry name" value="Mob_synth_C"/>
    <property type="match status" value="1"/>
</dbReference>
<keyword evidence="7 12" id="KW-0411">Iron-sulfur</keyword>
<feature type="binding site" evidence="12">
    <location>
        <position position="34"/>
    </location>
    <ligand>
        <name>S-adenosyl-L-methionine</name>
        <dbReference type="ChEBI" id="CHEBI:59789"/>
    </ligand>
</feature>
<dbReference type="SFLD" id="SFLDG01383">
    <property type="entry name" value="cyclic_pyranopterin_phosphate"/>
    <property type="match status" value="1"/>
</dbReference>
<feature type="binding site" evidence="12">
    <location>
        <position position="101"/>
    </location>
    <ligand>
        <name>GTP</name>
        <dbReference type="ChEBI" id="CHEBI:37565"/>
    </ligand>
</feature>
<feature type="binding site" evidence="12">
    <location>
        <position position="162"/>
    </location>
    <ligand>
        <name>GTP</name>
        <dbReference type="ChEBI" id="CHEBI:37565"/>
    </ligand>
</feature>
<dbReference type="SFLD" id="SFLDG01386">
    <property type="entry name" value="main_SPASM_domain-containing"/>
    <property type="match status" value="1"/>
</dbReference>
<proteinExistence type="inferred from homology"/>
<dbReference type="InterPro" id="IPR013785">
    <property type="entry name" value="Aldolase_TIM"/>
</dbReference>
<keyword evidence="6 12" id="KW-0408">Iron</keyword>
<comment type="subunit">
    <text evidence="12">Monomer and homodimer.</text>
</comment>
<evidence type="ECO:0000313" key="14">
    <source>
        <dbReference type="EMBL" id="ARU58679.1"/>
    </source>
</evidence>
<comment type="cofactor">
    <cofactor evidence="12">
        <name>[4Fe-4S] cluster</name>
        <dbReference type="ChEBI" id="CHEBI:49883"/>
    </cofactor>
    <text evidence="12">Binds 2 [4Fe-4S] clusters. Binds 1 [4Fe-4S] cluster coordinated with 3 cysteines and an exchangeable S-adenosyl-L-methionine and 1 [4Fe-4S] cluster coordinated with 3 cysteines and the GTP-derived substrate.</text>
</comment>
<sequence length="334" mass="37365">MESNSTAQLIDRFGRQVTYVRLSVTDRCDFRCVYCMDEEMTFLTRQQVLSLEELALVAKAFVGLGVKKIRLTGGEPLIRRNVIQLVQDIGALDGLQDFTLTTNGSQLPKYANQLVSAGMSRINISLDSLKSDRFRELTRTGDLDLVLQGIEAARSAGFKKIKLNSVIMMGRNFDEVLDLVNFACEKGLDISFIEEMPLGQITEHSRAEAFCSSDVLRDKISEQYTLLESTESTGGPSRYFNLAGSDTKVGFISPHSHNFCGDCNRVRVTAEGRLLLCLGNEHSVDLKAVIRKYPDDVARLQATLLDAMSIKPERHYFSHEEDPQILRFMNMTGG</sequence>
<dbReference type="GO" id="GO:0046872">
    <property type="term" value="F:metal ion binding"/>
    <property type="evidence" value="ECO:0007669"/>
    <property type="project" value="UniProtKB-KW"/>
</dbReference>
<keyword evidence="10 12" id="KW-0456">Lyase</keyword>
<dbReference type="SFLD" id="SFLDG01067">
    <property type="entry name" value="SPASM/twitch_domain_containing"/>
    <property type="match status" value="1"/>
</dbReference>
<evidence type="ECO:0000256" key="3">
    <source>
        <dbReference type="ARBA" id="ARBA00022691"/>
    </source>
</evidence>
<dbReference type="InterPro" id="IPR058240">
    <property type="entry name" value="rSAM_sf"/>
</dbReference>
<dbReference type="UniPathway" id="UPA00344"/>
<dbReference type="SUPFAM" id="SSF102114">
    <property type="entry name" value="Radical SAM enzymes"/>
    <property type="match status" value="1"/>
</dbReference>
<dbReference type="InterPro" id="IPR050105">
    <property type="entry name" value="MoCo_biosynth_MoaA/MoaC"/>
</dbReference>
<evidence type="ECO:0000313" key="15">
    <source>
        <dbReference type="Proteomes" id="UP000196027"/>
    </source>
</evidence>
<feature type="binding site" evidence="12">
    <location>
        <position position="277"/>
    </location>
    <ligand>
        <name>[4Fe-4S] cluster</name>
        <dbReference type="ChEBI" id="CHEBI:49883"/>
        <label>2</label>
        <note>4Fe-4S-substrate</note>
    </ligand>
</feature>
<dbReference type="CDD" id="cd01335">
    <property type="entry name" value="Radical_SAM"/>
    <property type="match status" value="1"/>
</dbReference>
<keyword evidence="8 12" id="KW-0342">GTP-binding</keyword>
<gene>
    <name evidence="12 14" type="primary">moaA</name>
    <name evidence="14" type="ORF">OLMES_4684</name>
</gene>
<dbReference type="PROSITE" id="PS51918">
    <property type="entry name" value="RADICAL_SAM"/>
    <property type="match status" value="1"/>
</dbReference>
<comment type="similarity">
    <text evidence="12">Belongs to the radical SAM superfamily. MoaA family.</text>
</comment>
<organism evidence="14 15">
    <name type="scientific">Oleiphilus messinensis</name>
    <dbReference type="NCBI Taxonomy" id="141451"/>
    <lineage>
        <taxon>Bacteria</taxon>
        <taxon>Pseudomonadati</taxon>
        <taxon>Pseudomonadota</taxon>
        <taxon>Gammaproteobacteria</taxon>
        <taxon>Oceanospirillales</taxon>
        <taxon>Oleiphilaceae</taxon>
        <taxon>Oleiphilus</taxon>
    </lineage>
</organism>
<dbReference type="RefSeq" id="WP_087463429.1">
    <property type="nucleotide sequence ID" value="NZ_CP021425.1"/>
</dbReference>
<evidence type="ECO:0000256" key="10">
    <source>
        <dbReference type="ARBA" id="ARBA00023239"/>
    </source>
</evidence>
<evidence type="ECO:0000259" key="13">
    <source>
        <dbReference type="PROSITE" id="PS51918"/>
    </source>
</evidence>
<feature type="binding site" evidence="12">
    <location>
        <position position="196"/>
    </location>
    <ligand>
        <name>S-adenosyl-L-methionine</name>
        <dbReference type="ChEBI" id="CHEBI:59789"/>
    </ligand>
</feature>
<keyword evidence="3 12" id="KW-0949">S-adenosyl-L-methionine</keyword>
<comment type="pathway">
    <text evidence="12">Cofactor biosynthesis; molybdopterin biosynthesis.</text>
</comment>
<dbReference type="PANTHER" id="PTHR22960">
    <property type="entry name" value="MOLYBDOPTERIN COFACTOR SYNTHESIS PROTEIN A"/>
    <property type="match status" value="1"/>
</dbReference>
<comment type="catalytic activity">
    <reaction evidence="11 12">
        <text>GTP + AH2 + S-adenosyl-L-methionine = (8S)-3',8-cyclo-7,8-dihydroguanosine 5'-triphosphate + 5'-deoxyadenosine + L-methionine + A + H(+)</text>
        <dbReference type="Rhea" id="RHEA:49576"/>
        <dbReference type="ChEBI" id="CHEBI:13193"/>
        <dbReference type="ChEBI" id="CHEBI:15378"/>
        <dbReference type="ChEBI" id="CHEBI:17319"/>
        <dbReference type="ChEBI" id="CHEBI:17499"/>
        <dbReference type="ChEBI" id="CHEBI:37565"/>
        <dbReference type="ChEBI" id="CHEBI:57844"/>
        <dbReference type="ChEBI" id="CHEBI:59789"/>
        <dbReference type="ChEBI" id="CHEBI:131766"/>
        <dbReference type="EC" id="4.1.99.22"/>
    </reaction>
</comment>
<dbReference type="GO" id="GO:1904047">
    <property type="term" value="F:S-adenosyl-L-methionine binding"/>
    <property type="evidence" value="ECO:0007669"/>
    <property type="project" value="UniProtKB-UniRule"/>
</dbReference>
<feature type="binding site" evidence="12">
    <location>
        <begin position="265"/>
        <end position="267"/>
    </location>
    <ligand>
        <name>GTP</name>
        <dbReference type="ChEBI" id="CHEBI:37565"/>
    </ligand>
</feature>
<evidence type="ECO:0000256" key="8">
    <source>
        <dbReference type="ARBA" id="ARBA00023134"/>
    </source>
</evidence>
<evidence type="ECO:0000256" key="12">
    <source>
        <dbReference type="HAMAP-Rule" id="MF_01225"/>
    </source>
</evidence>
<accession>A0A1Y0IEU3</accession>
<dbReference type="CDD" id="cd21117">
    <property type="entry name" value="Twitch_MoaA"/>
    <property type="match status" value="1"/>
</dbReference>
<evidence type="ECO:0000256" key="5">
    <source>
        <dbReference type="ARBA" id="ARBA00022741"/>
    </source>
</evidence>
<evidence type="ECO:0000256" key="7">
    <source>
        <dbReference type="ARBA" id="ARBA00023014"/>
    </source>
</evidence>
<protein>
    <recommendedName>
        <fullName evidence="1 12">GTP 3',8-cyclase</fullName>
        <ecNumber evidence="1 12">4.1.99.22</ecNumber>
    </recommendedName>
    <alternativeName>
        <fullName evidence="12">Molybdenum cofactor biosynthesis protein A</fullName>
    </alternativeName>
</protein>
<evidence type="ECO:0000256" key="1">
    <source>
        <dbReference type="ARBA" id="ARBA00012167"/>
    </source>
</evidence>
<feature type="domain" description="Radical SAM core" evidence="13">
    <location>
        <begin position="12"/>
        <end position="223"/>
    </location>
</feature>
<dbReference type="GO" id="GO:0061798">
    <property type="term" value="F:GTP 3',8'-cyclase activity"/>
    <property type="evidence" value="ECO:0007669"/>
    <property type="project" value="UniProtKB-UniRule"/>
</dbReference>
<evidence type="ECO:0000256" key="4">
    <source>
        <dbReference type="ARBA" id="ARBA00022723"/>
    </source>
</evidence>
<evidence type="ECO:0000256" key="9">
    <source>
        <dbReference type="ARBA" id="ARBA00023150"/>
    </source>
</evidence>
<dbReference type="InterPro" id="IPR006638">
    <property type="entry name" value="Elp3/MiaA/NifB-like_rSAM"/>
</dbReference>
<dbReference type="EMBL" id="CP021425">
    <property type="protein sequence ID" value="ARU58679.1"/>
    <property type="molecule type" value="Genomic_DNA"/>
</dbReference>
<comment type="function">
    <text evidence="12">Catalyzes the cyclization of GTP to (8S)-3',8-cyclo-7,8-dihydroguanosine 5'-triphosphate.</text>
</comment>
<dbReference type="SMART" id="SM00729">
    <property type="entry name" value="Elp3"/>
    <property type="match status" value="1"/>
</dbReference>
<dbReference type="KEGG" id="ome:OLMES_4684"/>
<dbReference type="InterPro" id="IPR010505">
    <property type="entry name" value="MoaA_twitch"/>
</dbReference>
<keyword evidence="9 12" id="KW-0501">Molybdenum cofactor biosynthesis</keyword>
<keyword evidence="4 12" id="KW-0479">Metal-binding</keyword>
<feature type="binding site" evidence="12">
    <location>
        <position position="74"/>
    </location>
    <ligand>
        <name>S-adenosyl-L-methionine</name>
        <dbReference type="ChEBI" id="CHEBI:59789"/>
    </ligand>
</feature>
<dbReference type="Gene3D" id="3.20.20.70">
    <property type="entry name" value="Aldolase class I"/>
    <property type="match status" value="1"/>
</dbReference>
<dbReference type="Proteomes" id="UP000196027">
    <property type="component" value="Chromosome"/>
</dbReference>
<keyword evidence="15" id="KW-1185">Reference proteome</keyword>
<feature type="binding site" evidence="12">
    <location>
        <position position="70"/>
    </location>
    <ligand>
        <name>GTP</name>
        <dbReference type="ChEBI" id="CHEBI:37565"/>
    </ligand>
</feature>
<dbReference type="GO" id="GO:0061799">
    <property type="term" value="F:cyclic pyranopterin monophosphate synthase activity"/>
    <property type="evidence" value="ECO:0007669"/>
    <property type="project" value="TreeGrafter"/>
</dbReference>
<dbReference type="GO" id="GO:0006777">
    <property type="term" value="P:Mo-molybdopterin cofactor biosynthetic process"/>
    <property type="evidence" value="ECO:0007669"/>
    <property type="project" value="UniProtKB-UniRule"/>
</dbReference>
<dbReference type="InterPro" id="IPR007197">
    <property type="entry name" value="rSAM"/>
</dbReference>
<feature type="binding site" evidence="12">
    <location>
        <position position="21"/>
    </location>
    <ligand>
        <name>GTP</name>
        <dbReference type="ChEBI" id="CHEBI:37565"/>
    </ligand>
</feature>
<dbReference type="PROSITE" id="PS01305">
    <property type="entry name" value="MOAA_NIFB_PQQE"/>
    <property type="match status" value="1"/>
</dbReference>
<feature type="binding site" evidence="12">
    <location>
        <position position="125"/>
    </location>
    <ligand>
        <name>S-adenosyl-L-methionine</name>
        <dbReference type="ChEBI" id="CHEBI:59789"/>
    </ligand>
</feature>
<reference evidence="14 15" key="1">
    <citation type="submission" date="2017-05" db="EMBL/GenBank/DDBJ databases">
        <title>Genomic insights into alkan degradation activity of Oleiphilus messinensis.</title>
        <authorList>
            <person name="Kozyavkin S.A."/>
            <person name="Slesarev A.I."/>
            <person name="Golyshin P.N."/>
            <person name="Korzhenkov A."/>
            <person name="Golyshina O.N."/>
            <person name="Toshchakov S.V."/>
        </authorList>
    </citation>
    <scope>NUCLEOTIDE SEQUENCE [LARGE SCALE GENOMIC DNA]</scope>
    <source>
        <strain evidence="14 15">ME102</strain>
    </source>
</reference>
<dbReference type="InterPro" id="IPR040064">
    <property type="entry name" value="MoaA-like"/>
</dbReference>
<feature type="binding site" evidence="12">
    <location>
        <position position="35"/>
    </location>
    <ligand>
        <name>[4Fe-4S] cluster</name>
        <dbReference type="ChEBI" id="CHEBI:49883"/>
        <label>1</label>
        <note>4Fe-4S-S-AdoMet</note>
    </ligand>
</feature>
<keyword evidence="2 12" id="KW-0004">4Fe-4S</keyword>
<dbReference type="GO" id="GO:0051539">
    <property type="term" value="F:4 iron, 4 sulfur cluster binding"/>
    <property type="evidence" value="ECO:0007669"/>
    <property type="project" value="UniProtKB-UniRule"/>
</dbReference>
<dbReference type="NCBIfam" id="TIGR02666">
    <property type="entry name" value="moaA"/>
    <property type="match status" value="1"/>
</dbReference>
<dbReference type="PANTHER" id="PTHR22960:SF0">
    <property type="entry name" value="MOLYBDENUM COFACTOR BIOSYNTHESIS PROTEIN 1"/>
    <property type="match status" value="1"/>
</dbReference>
<dbReference type="HAMAP" id="MF_01225_B">
    <property type="entry name" value="MoaA_B"/>
    <property type="match status" value="1"/>
</dbReference>
<evidence type="ECO:0000256" key="11">
    <source>
        <dbReference type="ARBA" id="ARBA00048697"/>
    </source>
</evidence>
<feature type="binding site" evidence="12">
    <location>
        <position position="32"/>
    </location>
    <ligand>
        <name>[4Fe-4S] cluster</name>
        <dbReference type="ChEBI" id="CHEBI:49883"/>
        <label>1</label>
        <note>4Fe-4S-S-AdoMet</note>
    </ligand>
</feature>
<feature type="binding site" evidence="12">
    <location>
        <position position="263"/>
    </location>
    <ligand>
        <name>[4Fe-4S] cluster</name>
        <dbReference type="ChEBI" id="CHEBI:49883"/>
        <label>2</label>
        <note>4Fe-4S-substrate</note>
    </ligand>
</feature>
<dbReference type="EC" id="4.1.99.22" evidence="1 12"/>
<name>A0A1Y0IEU3_9GAMM</name>
<dbReference type="InterPro" id="IPR000385">
    <property type="entry name" value="MoaA_NifB_PqqE_Fe-S-bd_CS"/>
</dbReference>
<feature type="binding site" evidence="12">
    <location>
        <position position="260"/>
    </location>
    <ligand>
        <name>[4Fe-4S] cluster</name>
        <dbReference type="ChEBI" id="CHEBI:49883"/>
        <label>2</label>
        <note>4Fe-4S-substrate</note>
    </ligand>
</feature>
<evidence type="ECO:0000256" key="6">
    <source>
        <dbReference type="ARBA" id="ARBA00023004"/>
    </source>
</evidence>
<evidence type="ECO:0000256" key="2">
    <source>
        <dbReference type="ARBA" id="ARBA00022485"/>
    </source>
</evidence>
<keyword evidence="5 12" id="KW-0547">Nucleotide-binding</keyword>
<dbReference type="SFLD" id="SFLDS00029">
    <property type="entry name" value="Radical_SAM"/>
    <property type="match status" value="1"/>
</dbReference>
<feature type="binding site" evidence="12">
    <location>
        <position position="28"/>
    </location>
    <ligand>
        <name>[4Fe-4S] cluster</name>
        <dbReference type="ChEBI" id="CHEBI:49883"/>
        <label>1</label>
        <note>4Fe-4S-S-AdoMet</note>
    </ligand>
</feature>
<dbReference type="AlphaFoldDB" id="A0A1Y0IEU3"/>
<dbReference type="OrthoDB" id="9763993at2"/>
<dbReference type="InterPro" id="IPR013483">
    <property type="entry name" value="MoaA"/>
</dbReference>
<dbReference type="GO" id="GO:0005525">
    <property type="term" value="F:GTP binding"/>
    <property type="evidence" value="ECO:0007669"/>
    <property type="project" value="UniProtKB-UniRule"/>
</dbReference>
<dbReference type="Pfam" id="PF04055">
    <property type="entry name" value="Radical_SAM"/>
    <property type="match status" value="1"/>
</dbReference>